<organism evidence="4 5">
    <name type="scientific">Tamaricihabitans halophyticus</name>
    <dbReference type="NCBI Taxonomy" id="1262583"/>
    <lineage>
        <taxon>Bacteria</taxon>
        <taxon>Bacillati</taxon>
        <taxon>Actinomycetota</taxon>
        <taxon>Actinomycetes</taxon>
        <taxon>Pseudonocardiales</taxon>
        <taxon>Pseudonocardiaceae</taxon>
        <taxon>Tamaricihabitans</taxon>
    </lineage>
</organism>
<evidence type="ECO:0000256" key="2">
    <source>
        <dbReference type="SAM" id="SignalP"/>
    </source>
</evidence>
<proteinExistence type="predicted"/>
<evidence type="ECO:0000313" key="4">
    <source>
        <dbReference type="EMBL" id="TCP54099.1"/>
    </source>
</evidence>
<comment type="caution">
    <text evidence="4">The sequence shown here is derived from an EMBL/GenBank/DDBJ whole genome shotgun (WGS) entry which is preliminary data.</text>
</comment>
<dbReference type="InterPro" id="IPR012908">
    <property type="entry name" value="PGAP1-ab_dom-like"/>
</dbReference>
<dbReference type="GO" id="GO:0016788">
    <property type="term" value="F:hydrolase activity, acting on ester bonds"/>
    <property type="evidence" value="ECO:0007669"/>
    <property type="project" value="InterPro"/>
</dbReference>
<dbReference type="Proteomes" id="UP000294911">
    <property type="component" value="Unassembled WGS sequence"/>
</dbReference>
<evidence type="ECO:0000256" key="1">
    <source>
        <dbReference type="SAM" id="MobiDB-lite"/>
    </source>
</evidence>
<evidence type="ECO:0000313" key="5">
    <source>
        <dbReference type="Proteomes" id="UP000294911"/>
    </source>
</evidence>
<keyword evidence="5" id="KW-1185">Reference proteome</keyword>
<dbReference type="SUPFAM" id="SSF53474">
    <property type="entry name" value="alpha/beta-Hydrolases"/>
    <property type="match status" value="1"/>
</dbReference>
<feature type="signal peptide" evidence="2">
    <location>
        <begin position="1"/>
        <end position="30"/>
    </location>
</feature>
<keyword evidence="2" id="KW-0732">Signal</keyword>
<evidence type="ECO:0000259" key="3">
    <source>
        <dbReference type="Pfam" id="PF07819"/>
    </source>
</evidence>
<dbReference type="RefSeq" id="WP_132876873.1">
    <property type="nucleotide sequence ID" value="NZ_SLXQ01000003.1"/>
</dbReference>
<protein>
    <submittedName>
        <fullName evidence="4">PGAP1-like protein</fullName>
    </submittedName>
</protein>
<feature type="chain" id="PRO_5020449216" evidence="2">
    <location>
        <begin position="31"/>
        <end position="295"/>
    </location>
</feature>
<dbReference type="Gene3D" id="3.40.50.1820">
    <property type="entry name" value="alpha/beta hydrolase"/>
    <property type="match status" value="1"/>
</dbReference>
<accession>A0A4R2QY50</accession>
<sequence>MVMGKAARLLATATAAVLFGGGALVGSAQASTTADNPVFFVHGYGYDDGTSGGKNCANTWGDAVDYFAKQGLSASSLKTVAYYKGDVNCDVRIGKATLDTRIKDVAAKLANYIYDKHTSDGQSVDIVAHSMGGLITRVALLGSAKGWAGFPKKLDVGDVVTLGTPHQGISKPDANDDTQWKSMRPGSTFLDVLQEPKNQLGEKWASGTDWTLLASDEDATVSGESAMDKGNHADHKFRYKTGNDGKVSHSGLRKLTSGKYELRYWHASEGTSHDTSNGWAPVKAAYNAVAKNTDW</sequence>
<gene>
    <name evidence="4" type="ORF">EV191_103140</name>
</gene>
<dbReference type="EMBL" id="SLXQ01000003">
    <property type="protein sequence ID" value="TCP54099.1"/>
    <property type="molecule type" value="Genomic_DNA"/>
</dbReference>
<dbReference type="InterPro" id="IPR029058">
    <property type="entry name" value="AB_hydrolase_fold"/>
</dbReference>
<feature type="compositionally biased region" description="Basic and acidic residues" evidence="1">
    <location>
        <begin position="226"/>
        <end position="242"/>
    </location>
</feature>
<feature type="region of interest" description="Disordered" evidence="1">
    <location>
        <begin position="222"/>
        <end position="242"/>
    </location>
</feature>
<name>A0A4R2QY50_9PSEU</name>
<dbReference type="AlphaFoldDB" id="A0A4R2QY50"/>
<dbReference type="Pfam" id="PF07819">
    <property type="entry name" value="PGAP1"/>
    <property type="match status" value="1"/>
</dbReference>
<dbReference type="OrthoDB" id="8871309at2"/>
<reference evidence="4 5" key="1">
    <citation type="submission" date="2019-03" db="EMBL/GenBank/DDBJ databases">
        <title>Genomic Encyclopedia of Type Strains, Phase IV (KMG-IV): sequencing the most valuable type-strain genomes for metagenomic binning, comparative biology and taxonomic classification.</title>
        <authorList>
            <person name="Goeker M."/>
        </authorList>
    </citation>
    <scope>NUCLEOTIDE SEQUENCE [LARGE SCALE GENOMIC DNA]</scope>
    <source>
        <strain evidence="4 5">DSM 45765</strain>
    </source>
</reference>
<feature type="domain" description="GPI inositol-deacylase PGAP1-like alpha/beta" evidence="3">
    <location>
        <begin position="35"/>
        <end position="168"/>
    </location>
</feature>